<dbReference type="Pfam" id="PF08240">
    <property type="entry name" value="ADH_N"/>
    <property type="match status" value="1"/>
</dbReference>
<dbReference type="Gene3D" id="3.90.180.10">
    <property type="entry name" value="Medium-chain alcohol dehydrogenases, catalytic domain"/>
    <property type="match status" value="1"/>
</dbReference>
<evidence type="ECO:0000313" key="4">
    <source>
        <dbReference type="Proteomes" id="UP001189429"/>
    </source>
</evidence>
<dbReference type="PANTHER" id="PTHR44154:SF1">
    <property type="entry name" value="QUINONE OXIDOREDUCTASE"/>
    <property type="match status" value="1"/>
</dbReference>
<comment type="caution">
    <text evidence="3">The sequence shown here is derived from an EMBL/GenBank/DDBJ whole genome shotgun (WGS) entry which is preliminary data.</text>
</comment>
<name>A0ABN9VSB4_9DINO</name>
<dbReference type="Gene3D" id="3.40.50.720">
    <property type="entry name" value="NAD(P)-binding Rossmann-like Domain"/>
    <property type="match status" value="1"/>
</dbReference>
<dbReference type="InterPro" id="IPR013154">
    <property type="entry name" value="ADH-like_N"/>
</dbReference>
<dbReference type="EMBL" id="CAUYUJ010017509">
    <property type="protein sequence ID" value="CAK0875419.1"/>
    <property type="molecule type" value="Genomic_DNA"/>
</dbReference>
<dbReference type="PANTHER" id="PTHR44154">
    <property type="entry name" value="QUINONE OXIDOREDUCTASE"/>
    <property type="match status" value="1"/>
</dbReference>
<dbReference type="InterPro" id="IPR051603">
    <property type="entry name" value="Zinc-ADH_QOR/CCCR"/>
</dbReference>
<feature type="non-terminal residue" evidence="3">
    <location>
        <position position="526"/>
    </location>
</feature>
<evidence type="ECO:0000256" key="1">
    <source>
        <dbReference type="ARBA" id="ARBA00022857"/>
    </source>
</evidence>
<proteinExistence type="predicted"/>
<dbReference type="SMART" id="SM00829">
    <property type="entry name" value="PKS_ER"/>
    <property type="match status" value="1"/>
</dbReference>
<accession>A0ABN9VSB4</accession>
<dbReference type="InterPro" id="IPR020843">
    <property type="entry name" value="ER"/>
</dbReference>
<evidence type="ECO:0000259" key="2">
    <source>
        <dbReference type="SMART" id="SM00829"/>
    </source>
</evidence>
<dbReference type="SUPFAM" id="SSF51735">
    <property type="entry name" value="NAD(P)-binding Rossmann-fold domains"/>
    <property type="match status" value="1"/>
</dbReference>
<sequence>MMKAWAVTKYGDASALLAAMDVEKPQPGAGEVLVKNMAIATNPIDYKVIAGALAPGKEAPPQRLIVGWDSAGVVEAVGEGVTGFQAGDKVWFAGDITKDGCYSQYTKIDSRIISKMPSTLSFEDAAALPLTFQTAWEGMVELMGVQKGKSIFVLNGAGGLGSIVIQVAKHLGLTVIASASRAETIEFCKQMGADHVVNHRNEDLGAELKQVGFDCVDYVYNAHENDRLGELFKLLVCDGRLVVTYGPTQEQMAKVDWTTVWLKRQTLCFQMMFARSMFNTEPAMVGGVMATMAKLVDQGSIKTTVTKKYGGMEEINDATKLQMSGKAIGKICDGPLRAMGEVQRASAFAWGAWWLRGLPGAGTQPSPWPPADGGAALPGPAPRWLGGSACALALRGVPAALRGEQSGGGQRPPAQLPSVPRPIRGRAASRHLRALHVRVAGAARRGLRGRGLSRHWWTRAPPTASCARRSSDPWARCRRAGRGASCTRPWRGRVSHDSFEVLLTIGGRTCAAVVTMAAEEPQGLET</sequence>
<feature type="domain" description="Enoyl reductase (ER)" evidence="2">
    <location>
        <begin position="11"/>
        <end position="331"/>
    </location>
</feature>
<dbReference type="InterPro" id="IPR036291">
    <property type="entry name" value="NAD(P)-bd_dom_sf"/>
</dbReference>
<dbReference type="InterPro" id="IPR011032">
    <property type="entry name" value="GroES-like_sf"/>
</dbReference>
<organism evidence="3 4">
    <name type="scientific">Prorocentrum cordatum</name>
    <dbReference type="NCBI Taxonomy" id="2364126"/>
    <lineage>
        <taxon>Eukaryota</taxon>
        <taxon>Sar</taxon>
        <taxon>Alveolata</taxon>
        <taxon>Dinophyceae</taxon>
        <taxon>Prorocentrales</taxon>
        <taxon>Prorocentraceae</taxon>
        <taxon>Prorocentrum</taxon>
    </lineage>
</organism>
<dbReference type="Proteomes" id="UP001189429">
    <property type="component" value="Unassembled WGS sequence"/>
</dbReference>
<dbReference type="InterPro" id="IPR013149">
    <property type="entry name" value="ADH-like_C"/>
</dbReference>
<dbReference type="Pfam" id="PF00107">
    <property type="entry name" value="ADH_zinc_N"/>
    <property type="match status" value="1"/>
</dbReference>
<evidence type="ECO:0000313" key="3">
    <source>
        <dbReference type="EMBL" id="CAK0875419.1"/>
    </source>
</evidence>
<protein>
    <recommendedName>
        <fullName evidence="2">Enoyl reductase (ER) domain-containing protein</fullName>
    </recommendedName>
</protein>
<keyword evidence="1" id="KW-0521">NADP</keyword>
<keyword evidence="4" id="KW-1185">Reference proteome</keyword>
<dbReference type="SUPFAM" id="SSF50129">
    <property type="entry name" value="GroES-like"/>
    <property type="match status" value="1"/>
</dbReference>
<reference evidence="3" key="1">
    <citation type="submission" date="2023-10" db="EMBL/GenBank/DDBJ databases">
        <authorList>
            <person name="Chen Y."/>
            <person name="Shah S."/>
            <person name="Dougan E. K."/>
            <person name="Thang M."/>
            <person name="Chan C."/>
        </authorList>
    </citation>
    <scope>NUCLEOTIDE SEQUENCE [LARGE SCALE GENOMIC DNA]</scope>
</reference>
<gene>
    <name evidence="3" type="ORF">PCOR1329_LOCUS60095</name>
</gene>